<dbReference type="SUPFAM" id="SSF53383">
    <property type="entry name" value="PLP-dependent transferases"/>
    <property type="match status" value="1"/>
</dbReference>
<dbReference type="Pfam" id="PF03841">
    <property type="entry name" value="SelA"/>
    <property type="match status" value="1"/>
</dbReference>
<accession>A0A5J6MQK5</accession>
<reference evidence="5 6" key="1">
    <citation type="submission" date="2019-08" db="EMBL/GenBank/DDBJ databases">
        <title>Hyperibacter terrae gen. nov., sp. nov. and Hyperibacter viscosus sp. nov., two new members in the family Rhodospirillaceae isolated from the rhizosphere of Hypericum perforatum.</title>
        <authorList>
            <person name="Noviana Z."/>
        </authorList>
    </citation>
    <scope>NUCLEOTIDE SEQUENCE [LARGE SCALE GENOMIC DNA]</scope>
    <source>
        <strain evidence="5 6">R5913</strain>
    </source>
</reference>
<dbReference type="PANTHER" id="PTHR32328:SF0">
    <property type="entry name" value="L-SERYL-TRNA(SEC) SELENIUM TRANSFERASE"/>
    <property type="match status" value="1"/>
</dbReference>
<dbReference type="Gene3D" id="3.40.640.10">
    <property type="entry name" value="Type I PLP-dependent aspartate aminotransferase-like (Major domain)"/>
    <property type="match status" value="1"/>
</dbReference>
<dbReference type="RefSeq" id="WP_151179463.1">
    <property type="nucleotide sequence ID" value="NZ_CP042906.1"/>
</dbReference>
<organism evidence="5 6">
    <name type="scientific">Hypericibacter terrae</name>
    <dbReference type="NCBI Taxonomy" id="2602015"/>
    <lineage>
        <taxon>Bacteria</taxon>
        <taxon>Pseudomonadati</taxon>
        <taxon>Pseudomonadota</taxon>
        <taxon>Alphaproteobacteria</taxon>
        <taxon>Rhodospirillales</taxon>
        <taxon>Dongiaceae</taxon>
        <taxon>Hypericibacter</taxon>
    </lineage>
</organism>
<dbReference type="AlphaFoldDB" id="A0A5J6MQK5"/>
<dbReference type="OrthoDB" id="9787096at2"/>
<comment type="similarity">
    <text evidence="3">Belongs to the SelA family.</text>
</comment>
<dbReference type="PANTHER" id="PTHR32328">
    <property type="entry name" value="L-SERYL-TRNA(SEC) SELENIUM TRANSFERASE"/>
    <property type="match status" value="1"/>
</dbReference>
<dbReference type="InterPro" id="IPR015424">
    <property type="entry name" value="PyrdxlP-dep_Trfase"/>
</dbReference>
<dbReference type="GO" id="GO:0004125">
    <property type="term" value="F:L-seryl-tRNA(Sec) selenium transferase activity"/>
    <property type="evidence" value="ECO:0007669"/>
    <property type="project" value="TreeGrafter"/>
</dbReference>
<evidence type="ECO:0000313" key="6">
    <source>
        <dbReference type="Proteomes" id="UP000326202"/>
    </source>
</evidence>
<evidence type="ECO:0000313" key="5">
    <source>
        <dbReference type="EMBL" id="QEX19397.1"/>
    </source>
</evidence>
<evidence type="ECO:0000256" key="4">
    <source>
        <dbReference type="PIRSR" id="PIRSR618319-50"/>
    </source>
</evidence>
<keyword evidence="5" id="KW-0808">Transferase</keyword>
<feature type="modified residue" description="N6-(pyridoxal phosphate)lysine" evidence="4">
    <location>
        <position position="220"/>
    </location>
</feature>
<dbReference type="Proteomes" id="UP000326202">
    <property type="component" value="Chromosome"/>
</dbReference>
<comment type="cofactor">
    <cofactor evidence="1 4">
        <name>pyridoxal 5'-phosphate</name>
        <dbReference type="ChEBI" id="CHEBI:597326"/>
    </cofactor>
</comment>
<dbReference type="InterPro" id="IPR018319">
    <property type="entry name" value="SelA-like"/>
</dbReference>
<sequence length="389" mass="41799">MSPIPQDPASTGVVFHHFGVVPVINACGIYTDLGGSRLSPRVWAAMTETNRHFVRMTDLLDRTGERIAGLLGAEAARVTPGAAAAIMLGTAACMAGTDGSRSQQLPNTHGMKSEVLIQAGHRYKYDRQTIMTGATLIEIGSANGARVDQYEAAITERSAMILHPAHLDGKPGTLSLEQVSAIARRRGVPILVDAAYMNYPTDIMGAYLGRGADLVAISAKYFGGPNAGGFIMGRKDLVAAVTNVHFTRYESGQYLKYGRPLKMDRQIVVAVAVALEEWLAMDHEARFANYVRQVGLLKEKLTGLRGLSLVPMNFTMDERLIPEPVNCLLVGFDKAGFGLSAAEAAEALKNGMPSIMTVLEGDKLAIVMDVLEDDEVGLIGDRIRTLARG</sequence>
<keyword evidence="6" id="KW-1185">Reference proteome</keyword>
<evidence type="ECO:0000256" key="1">
    <source>
        <dbReference type="ARBA" id="ARBA00001933"/>
    </source>
</evidence>
<name>A0A5J6MQK5_9PROT</name>
<gene>
    <name evidence="5" type="primary">selA</name>
    <name evidence="5" type="ORF">FRZ44_47100</name>
</gene>
<dbReference type="EMBL" id="CP042906">
    <property type="protein sequence ID" value="QEX19397.1"/>
    <property type="molecule type" value="Genomic_DNA"/>
</dbReference>
<evidence type="ECO:0000256" key="3">
    <source>
        <dbReference type="ARBA" id="ARBA00044507"/>
    </source>
</evidence>
<keyword evidence="2 4" id="KW-0663">Pyridoxal phosphate</keyword>
<protein>
    <submittedName>
        <fullName evidence="5">L-seryl-tRNA(Ser) selenium transferase</fullName>
    </submittedName>
</protein>
<dbReference type="InterPro" id="IPR015421">
    <property type="entry name" value="PyrdxlP-dep_Trfase_major"/>
</dbReference>
<dbReference type="KEGG" id="htq:FRZ44_47100"/>
<evidence type="ECO:0000256" key="2">
    <source>
        <dbReference type="ARBA" id="ARBA00022898"/>
    </source>
</evidence>
<proteinExistence type="inferred from homology"/>